<dbReference type="PROSITE" id="PS51096">
    <property type="entry name" value="PTS_EIIA_TYPE_4"/>
    <property type="match status" value="1"/>
</dbReference>
<dbReference type="GO" id="GO:0005737">
    <property type="term" value="C:cytoplasm"/>
    <property type="evidence" value="ECO:0007669"/>
    <property type="project" value="UniProtKB-SubCell"/>
</dbReference>
<evidence type="ECO:0000256" key="4">
    <source>
        <dbReference type="ARBA" id="ARBA00022597"/>
    </source>
</evidence>
<accession>C8PB82</accession>
<dbReference type="PATRIC" id="fig|525328.13.peg.754"/>
<name>C8PB82_9LACO</name>
<evidence type="ECO:0000256" key="5">
    <source>
        <dbReference type="ARBA" id="ARBA00022679"/>
    </source>
</evidence>
<dbReference type="AlphaFoldDB" id="C8PB82"/>
<keyword evidence="2" id="KW-0813">Transport</keyword>
<keyword evidence="10" id="KW-1185">Reference proteome</keyword>
<evidence type="ECO:0000259" key="8">
    <source>
        <dbReference type="PROSITE" id="PS51096"/>
    </source>
</evidence>
<keyword evidence="5" id="KW-0808">Transferase</keyword>
<reference evidence="9 10" key="1">
    <citation type="submission" date="2009-09" db="EMBL/GenBank/DDBJ databases">
        <authorList>
            <person name="Qin X."/>
            <person name="Bachman B."/>
            <person name="Battles P."/>
            <person name="Bell A."/>
            <person name="Bess C."/>
            <person name="Bickham C."/>
            <person name="Chaboub L."/>
            <person name="Chen D."/>
            <person name="Coyle M."/>
            <person name="Deiros D.R."/>
            <person name="Dinh H."/>
            <person name="Forbes L."/>
            <person name="Fowler G."/>
            <person name="Francisco L."/>
            <person name="Fu Q."/>
            <person name="Gubbala S."/>
            <person name="Hale W."/>
            <person name="Han Y."/>
            <person name="Hemphill L."/>
            <person name="Highlander S.K."/>
            <person name="Hirani K."/>
            <person name="Hogues M."/>
            <person name="Jackson L."/>
            <person name="Jakkamsetti A."/>
            <person name="Javaid M."/>
            <person name="Jiang H."/>
            <person name="Korchina V."/>
            <person name="Kovar C."/>
            <person name="Lara F."/>
            <person name="Lee S."/>
            <person name="Mata R."/>
            <person name="Mathew T."/>
            <person name="Moen C."/>
            <person name="Morales K."/>
            <person name="Munidasa M."/>
            <person name="Nazareth L."/>
            <person name="Ngo R."/>
            <person name="Nguyen L."/>
            <person name="Okwuonu G."/>
            <person name="Ongeri F."/>
            <person name="Patil S."/>
            <person name="Petrosino J."/>
            <person name="Pham C."/>
            <person name="Pham P."/>
            <person name="Pu L.-L."/>
            <person name="Puazo M."/>
            <person name="Raj R."/>
            <person name="Reid J."/>
            <person name="Rouhana J."/>
            <person name="Saada N."/>
            <person name="Shang Y."/>
            <person name="Simmons D."/>
            <person name="Thornton R."/>
            <person name="Warren J."/>
            <person name="Weissenberger G."/>
            <person name="Zhang J."/>
            <person name="Zhang L."/>
            <person name="Zhou C."/>
            <person name="Zhu D."/>
            <person name="Muzny D."/>
            <person name="Worley K."/>
            <person name="Gibbs R."/>
        </authorList>
    </citation>
    <scope>NUCLEOTIDE SEQUENCE [LARGE SCALE GENOMIC DNA]</scope>
    <source>
        <strain evidence="9 10">DSM 13335</strain>
    </source>
</reference>
<evidence type="ECO:0000313" key="9">
    <source>
        <dbReference type="EMBL" id="EEW52031.1"/>
    </source>
</evidence>
<evidence type="ECO:0000256" key="2">
    <source>
        <dbReference type="ARBA" id="ARBA00022448"/>
    </source>
</evidence>
<dbReference type="PANTHER" id="PTHR33799:SF1">
    <property type="entry name" value="PTS SYSTEM MANNOSE-SPECIFIC EIIAB COMPONENT-RELATED"/>
    <property type="match status" value="1"/>
</dbReference>
<organism evidence="9 10">
    <name type="scientific">Lactobacillus iners DSM 13335</name>
    <dbReference type="NCBI Taxonomy" id="525328"/>
    <lineage>
        <taxon>Bacteria</taxon>
        <taxon>Bacillati</taxon>
        <taxon>Bacillota</taxon>
        <taxon>Bacilli</taxon>
        <taxon>Lactobacillales</taxon>
        <taxon>Lactobacillaceae</taxon>
        <taxon>Lactobacillus</taxon>
    </lineage>
</organism>
<dbReference type="InterPro" id="IPR033887">
    <property type="entry name" value="PTS_IIA_man"/>
</dbReference>
<dbReference type="InterPro" id="IPR051471">
    <property type="entry name" value="Bacterial_PTS_sugar_comp"/>
</dbReference>
<dbReference type="PANTHER" id="PTHR33799">
    <property type="entry name" value="PTS PERMEASE-RELATED-RELATED"/>
    <property type="match status" value="1"/>
</dbReference>
<evidence type="ECO:0000256" key="1">
    <source>
        <dbReference type="ARBA" id="ARBA00004496"/>
    </source>
</evidence>
<dbReference type="Proteomes" id="UP000004115">
    <property type="component" value="Unassembled WGS sequence"/>
</dbReference>
<dbReference type="InterPro" id="IPR036662">
    <property type="entry name" value="PTS_EIIA_man-typ_sf"/>
</dbReference>
<dbReference type="GO" id="GO:0016020">
    <property type="term" value="C:membrane"/>
    <property type="evidence" value="ECO:0007669"/>
    <property type="project" value="InterPro"/>
</dbReference>
<dbReference type="Gene3D" id="3.40.50.510">
    <property type="entry name" value="Phosphotransferase system, mannose-type IIA component"/>
    <property type="match status" value="1"/>
</dbReference>
<dbReference type="CDD" id="cd00006">
    <property type="entry name" value="PTS_IIA_man"/>
    <property type="match status" value="1"/>
</dbReference>
<keyword evidence="6" id="KW-0598">Phosphotransferase system</keyword>
<keyword evidence="3" id="KW-0963">Cytoplasm</keyword>
<comment type="subcellular location">
    <subcellularLocation>
        <location evidence="1">Cytoplasm</location>
    </subcellularLocation>
</comment>
<keyword evidence="7" id="KW-0418">Kinase</keyword>
<dbReference type="EMBL" id="ACLN01000004">
    <property type="protein sequence ID" value="EEW52031.1"/>
    <property type="molecule type" value="Genomic_DNA"/>
</dbReference>
<gene>
    <name evidence="9" type="ORF">HMPREF0520_0352</name>
</gene>
<dbReference type="GO" id="GO:0016301">
    <property type="term" value="F:kinase activity"/>
    <property type="evidence" value="ECO:0007669"/>
    <property type="project" value="UniProtKB-KW"/>
</dbReference>
<dbReference type="HOGENOM" id="CLU_123235_1_2_9"/>
<evidence type="ECO:0000313" key="10">
    <source>
        <dbReference type="Proteomes" id="UP000004115"/>
    </source>
</evidence>
<dbReference type="Pfam" id="PF03610">
    <property type="entry name" value="EIIA-man"/>
    <property type="match status" value="1"/>
</dbReference>
<sequence>MFFVKEDEKMAKELILISHGKLAEEAKKGIELIMGPQDNIQAVCMLPEDGVSDFQKKFEDATADFSVDDIVVFADLMGGTPANTVSRLIKAGLNIKLYAGLNMAMIMEWLNCQMVDDRVPDYVKAGKDGVVDVNAFLNTDN</sequence>
<evidence type="ECO:0000256" key="3">
    <source>
        <dbReference type="ARBA" id="ARBA00022490"/>
    </source>
</evidence>
<protein>
    <submittedName>
        <fullName evidence="9">PTS system fructose IIA component</fullName>
    </submittedName>
</protein>
<dbReference type="SUPFAM" id="SSF53062">
    <property type="entry name" value="PTS system fructose IIA component-like"/>
    <property type="match status" value="1"/>
</dbReference>
<keyword evidence="4" id="KW-0762">Sugar transport</keyword>
<comment type="caution">
    <text evidence="9">The sequence shown here is derived from an EMBL/GenBank/DDBJ whole genome shotgun (WGS) entry which is preliminary data.</text>
</comment>
<evidence type="ECO:0000256" key="7">
    <source>
        <dbReference type="ARBA" id="ARBA00022777"/>
    </source>
</evidence>
<proteinExistence type="predicted"/>
<evidence type="ECO:0000256" key="6">
    <source>
        <dbReference type="ARBA" id="ARBA00022683"/>
    </source>
</evidence>
<feature type="domain" description="PTS EIIA type-4" evidence="8">
    <location>
        <begin position="11"/>
        <end position="130"/>
    </location>
</feature>
<dbReference type="InterPro" id="IPR004701">
    <property type="entry name" value="PTS_EIIA_man-typ"/>
</dbReference>
<dbReference type="GO" id="GO:0009401">
    <property type="term" value="P:phosphoenolpyruvate-dependent sugar phosphotransferase system"/>
    <property type="evidence" value="ECO:0007669"/>
    <property type="project" value="UniProtKB-KW"/>
</dbReference>